<keyword evidence="2" id="KW-1185">Reference proteome</keyword>
<dbReference type="PANTHER" id="PTHR36849">
    <property type="entry name" value="CYTOPLASMIC PROTEIN-RELATED"/>
    <property type="match status" value="1"/>
</dbReference>
<dbReference type="Pfam" id="PF22752">
    <property type="entry name" value="DUF488-N3i"/>
    <property type="match status" value="1"/>
</dbReference>
<gene>
    <name evidence="1" type="ORF">EXU48_11685</name>
</gene>
<accession>A0ABY2E715</accession>
<reference evidence="1 2" key="1">
    <citation type="submission" date="2019-03" db="EMBL/GenBank/DDBJ databases">
        <title>Genomic features of bacteria from cold environments.</title>
        <authorList>
            <person name="Shen L."/>
        </authorList>
    </citation>
    <scope>NUCLEOTIDE SEQUENCE [LARGE SCALE GENOMIC DNA]</scope>
    <source>
        <strain evidence="2">T3246-1</strain>
    </source>
</reference>
<dbReference type="InterPro" id="IPR052552">
    <property type="entry name" value="YeaO-like"/>
</dbReference>
<protein>
    <submittedName>
        <fullName evidence="1">DUF488 family protein</fullName>
    </submittedName>
</protein>
<evidence type="ECO:0000313" key="2">
    <source>
        <dbReference type="Proteomes" id="UP000504882"/>
    </source>
</evidence>
<dbReference type="PANTHER" id="PTHR36849:SF1">
    <property type="entry name" value="CYTOPLASMIC PROTEIN"/>
    <property type="match status" value="1"/>
</dbReference>
<name>A0ABY2E715_9MICO</name>
<sequence>MIAIKRVYEARTADEGHGILVDRLWPRGVRKDRVDVWLKDVAPSDDLRNWFRHEAPKFDEFAHRYTEELAGNDAVDRLRDLIAAHSGATLLYGARDTEHNQAVVLRRYLEG</sequence>
<organism evidence="1 2">
    <name type="scientific">Occultella glacieicola</name>
    <dbReference type="NCBI Taxonomy" id="2518684"/>
    <lineage>
        <taxon>Bacteria</taxon>
        <taxon>Bacillati</taxon>
        <taxon>Actinomycetota</taxon>
        <taxon>Actinomycetes</taxon>
        <taxon>Micrococcales</taxon>
        <taxon>Ruaniaceae</taxon>
        <taxon>Occultella</taxon>
    </lineage>
</organism>
<dbReference type="Proteomes" id="UP000504882">
    <property type="component" value="Unassembled WGS sequence"/>
</dbReference>
<evidence type="ECO:0000313" key="1">
    <source>
        <dbReference type="EMBL" id="TDE94101.1"/>
    </source>
</evidence>
<dbReference type="EMBL" id="SMNA01000005">
    <property type="protein sequence ID" value="TDE94101.1"/>
    <property type="molecule type" value="Genomic_DNA"/>
</dbReference>
<dbReference type="RefSeq" id="WP_133107827.1">
    <property type="nucleotide sequence ID" value="NZ_SMNA01000005.1"/>
</dbReference>
<proteinExistence type="predicted"/>
<comment type="caution">
    <text evidence="1">The sequence shown here is derived from an EMBL/GenBank/DDBJ whole genome shotgun (WGS) entry which is preliminary data.</text>
</comment>